<dbReference type="STRING" id="1137799.GZ78_25605"/>
<dbReference type="GO" id="GO:0000976">
    <property type="term" value="F:transcription cis-regulatory region binding"/>
    <property type="evidence" value="ECO:0007669"/>
    <property type="project" value="TreeGrafter"/>
</dbReference>
<dbReference type="PANTHER" id="PTHR30055">
    <property type="entry name" value="HTH-TYPE TRANSCRIPTIONAL REGULATOR RUTR"/>
    <property type="match status" value="1"/>
</dbReference>
<keyword evidence="1 2" id="KW-0238">DNA-binding</keyword>
<evidence type="ECO:0000256" key="2">
    <source>
        <dbReference type="PROSITE-ProRule" id="PRU00335"/>
    </source>
</evidence>
<dbReference type="SUPFAM" id="SSF46689">
    <property type="entry name" value="Homeodomain-like"/>
    <property type="match status" value="1"/>
</dbReference>
<dbReference type="SUPFAM" id="SSF48498">
    <property type="entry name" value="Tetracyclin repressor-like, C-terminal domain"/>
    <property type="match status" value="1"/>
</dbReference>
<accession>A0A081N6E6</accession>
<keyword evidence="5" id="KW-1185">Reference proteome</keyword>
<evidence type="ECO:0000256" key="1">
    <source>
        <dbReference type="ARBA" id="ARBA00023125"/>
    </source>
</evidence>
<dbReference type="eggNOG" id="COG1309">
    <property type="taxonomic scope" value="Bacteria"/>
</dbReference>
<dbReference type="PANTHER" id="PTHR30055:SF207">
    <property type="entry name" value="HTH-TYPE TRANSCRIPTIONAL REPRESSOR FATR"/>
    <property type="match status" value="1"/>
</dbReference>
<dbReference type="PROSITE" id="PS50977">
    <property type="entry name" value="HTH_TETR_2"/>
    <property type="match status" value="1"/>
</dbReference>
<dbReference type="Proteomes" id="UP000028073">
    <property type="component" value="Unassembled WGS sequence"/>
</dbReference>
<name>A0A081N6E6_9GAMM</name>
<dbReference type="EMBL" id="JOKH01000008">
    <property type="protein sequence ID" value="KEQ14019.1"/>
    <property type="molecule type" value="Genomic_DNA"/>
</dbReference>
<evidence type="ECO:0000313" key="4">
    <source>
        <dbReference type="EMBL" id="KEQ14019.1"/>
    </source>
</evidence>
<feature type="domain" description="HTH tetR-type" evidence="3">
    <location>
        <begin position="6"/>
        <end position="66"/>
    </location>
</feature>
<gene>
    <name evidence="4" type="ORF">GZ78_25605</name>
</gene>
<dbReference type="AlphaFoldDB" id="A0A081N6E6"/>
<dbReference type="RefSeq" id="WP_236631675.1">
    <property type="nucleotide sequence ID" value="NZ_JOKH01000008.1"/>
</dbReference>
<dbReference type="InterPro" id="IPR050109">
    <property type="entry name" value="HTH-type_TetR-like_transc_reg"/>
</dbReference>
<organism evidence="4 5">
    <name type="scientific">Endozoicomonas numazuensis</name>
    <dbReference type="NCBI Taxonomy" id="1137799"/>
    <lineage>
        <taxon>Bacteria</taxon>
        <taxon>Pseudomonadati</taxon>
        <taxon>Pseudomonadota</taxon>
        <taxon>Gammaproteobacteria</taxon>
        <taxon>Oceanospirillales</taxon>
        <taxon>Endozoicomonadaceae</taxon>
        <taxon>Endozoicomonas</taxon>
    </lineage>
</organism>
<comment type="caution">
    <text evidence="4">The sequence shown here is derived from an EMBL/GenBank/DDBJ whole genome shotgun (WGS) entry which is preliminary data.</text>
</comment>
<dbReference type="Pfam" id="PF00440">
    <property type="entry name" value="TetR_N"/>
    <property type="match status" value="1"/>
</dbReference>
<protein>
    <recommendedName>
        <fullName evidence="3">HTH tetR-type domain-containing protein</fullName>
    </recommendedName>
</protein>
<proteinExistence type="predicted"/>
<evidence type="ECO:0000313" key="5">
    <source>
        <dbReference type="Proteomes" id="UP000028073"/>
    </source>
</evidence>
<dbReference type="GO" id="GO:0003700">
    <property type="term" value="F:DNA-binding transcription factor activity"/>
    <property type="evidence" value="ECO:0007669"/>
    <property type="project" value="TreeGrafter"/>
</dbReference>
<dbReference type="InterPro" id="IPR036271">
    <property type="entry name" value="Tet_transcr_reg_TetR-rel_C_sf"/>
</dbReference>
<dbReference type="InterPro" id="IPR001647">
    <property type="entry name" value="HTH_TetR"/>
</dbReference>
<evidence type="ECO:0000259" key="3">
    <source>
        <dbReference type="PROSITE" id="PS50977"/>
    </source>
</evidence>
<reference evidence="4 5" key="1">
    <citation type="submission" date="2014-06" db="EMBL/GenBank/DDBJ databases">
        <title>Whole Genome Sequences of Three Symbiotic Endozoicomonas Bacteria.</title>
        <authorList>
            <person name="Neave M.J."/>
            <person name="Apprill A."/>
            <person name="Voolstra C.R."/>
        </authorList>
    </citation>
    <scope>NUCLEOTIDE SEQUENCE [LARGE SCALE GENOMIC DNA]</scope>
    <source>
        <strain evidence="4 5">DSM 25634</strain>
    </source>
</reference>
<dbReference type="Gene3D" id="1.10.357.10">
    <property type="entry name" value="Tetracycline Repressor, domain 2"/>
    <property type="match status" value="1"/>
</dbReference>
<sequence length="189" mass="21161">MAQGKKYNRADYVKAALTVIAREGAEKLSMRKVASQLNVSAMAMYKHFSNKDELVSACLDAFIAESSVYPENEDISWQDWVRHTADRMFTALCGEISWLPVFGSIKRGPLAKEVLAHFIAKLTVSDFSEQQATDGYFAIIHTVIGAASIQNSLDRITAEEDSEKVASHRDQFMKSINMIINALEEHQKN</sequence>
<dbReference type="InterPro" id="IPR009057">
    <property type="entry name" value="Homeodomain-like_sf"/>
</dbReference>
<feature type="DNA-binding region" description="H-T-H motif" evidence="2">
    <location>
        <begin position="29"/>
        <end position="48"/>
    </location>
</feature>
<dbReference type="PRINTS" id="PR00455">
    <property type="entry name" value="HTHTETR"/>
</dbReference>